<dbReference type="InterPro" id="IPR035923">
    <property type="entry name" value="TT1751-like_sf"/>
</dbReference>
<name>A0A8D5ZEB2_9CREN</name>
<dbReference type="GeneID" id="66162619"/>
<reference evidence="2 3" key="1">
    <citation type="submission" date="2021-04" db="EMBL/GenBank/DDBJ databases">
        <title>Complete genome sequence of Stygiolobus sp. KN-1.</title>
        <authorList>
            <person name="Nakamura K."/>
            <person name="Sakai H."/>
            <person name="Kurosawa N."/>
        </authorList>
    </citation>
    <scope>NUCLEOTIDE SEQUENCE [LARGE SCALE GENOMIC DNA]</scope>
    <source>
        <strain evidence="2 3">KN-1</strain>
    </source>
</reference>
<dbReference type="Pfam" id="PF03625">
    <property type="entry name" value="DUF302"/>
    <property type="match status" value="1"/>
</dbReference>
<evidence type="ECO:0000313" key="3">
    <source>
        <dbReference type="Proteomes" id="UP000825123"/>
    </source>
</evidence>
<gene>
    <name evidence="2" type="ORF">KN1_08650</name>
</gene>
<dbReference type="Proteomes" id="UP000825123">
    <property type="component" value="Chromosome"/>
</dbReference>
<dbReference type="AlphaFoldDB" id="A0A8D5ZEB2"/>
<protein>
    <recommendedName>
        <fullName evidence="1">DUF302 domain-containing protein</fullName>
    </recommendedName>
</protein>
<feature type="domain" description="DUF302" evidence="1">
    <location>
        <begin position="32"/>
        <end position="92"/>
    </location>
</feature>
<accession>A0A8D5ZEB2</accession>
<dbReference type="InterPro" id="IPR005180">
    <property type="entry name" value="DUF302"/>
</dbReference>
<organism evidence="2 3">
    <name type="scientific">Stygiolobus caldivivus</name>
    <dbReference type="NCBI Taxonomy" id="2824673"/>
    <lineage>
        <taxon>Archaea</taxon>
        <taxon>Thermoproteota</taxon>
        <taxon>Thermoprotei</taxon>
        <taxon>Sulfolobales</taxon>
        <taxon>Sulfolobaceae</taxon>
        <taxon>Stygiolobus</taxon>
    </lineage>
</organism>
<dbReference type="KEGG" id="csty:KN1_08650"/>
<proteinExistence type="predicted"/>
<dbReference type="EMBL" id="AP024597">
    <property type="protein sequence ID" value="BCU69568.1"/>
    <property type="molecule type" value="Genomic_DNA"/>
</dbReference>
<keyword evidence="3" id="KW-1185">Reference proteome</keyword>
<dbReference type="RefSeq" id="WP_221289581.1">
    <property type="nucleotide sequence ID" value="NZ_AP024597.1"/>
</dbReference>
<sequence>MHRVECKDSFENCEKKLINNISGLGMTIFCVIDHQKNAQDVNLNLGRTKLITFGNPSAGTVLMQKDREIGYDLPLRVLAWEDEGKVFLTYKMPSEIAKEYNISDEVLKKMDAVFNKLIESVIG</sequence>
<dbReference type="CDD" id="cd14797">
    <property type="entry name" value="DUF302"/>
    <property type="match status" value="1"/>
</dbReference>
<dbReference type="PANTHER" id="PTHR38342:SF2">
    <property type="entry name" value="INNER MEMBRANE OR EXPORTED"/>
    <property type="match status" value="1"/>
</dbReference>
<dbReference type="PANTHER" id="PTHR38342">
    <property type="entry name" value="SLR5037 PROTEIN"/>
    <property type="match status" value="1"/>
</dbReference>
<evidence type="ECO:0000313" key="2">
    <source>
        <dbReference type="EMBL" id="BCU69568.1"/>
    </source>
</evidence>
<dbReference type="Gene3D" id="3.30.310.70">
    <property type="entry name" value="TT1751-like domain"/>
    <property type="match status" value="1"/>
</dbReference>
<evidence type="ECO:0000259" key="1">
    <source>
        <dbReference type="Pfam" id="PF03625"/>
    </source>
</evidence>
<dbReference type="SUPFAM" id="SSF103247">
    <property type="entry name" value="TT1751-like"/>
    <property type="match status" value="1"/>
</dbReference>